<keyword evidence="3" id="KW-0963">Cytoplasm</keyword>
<dbReference type="RefSeq" id="WP_207703279.1">
    <property type="nucleotide sequence ID" value="NZ_JAFREL020000001.1"/>
</dbReference>
<evidence type="ECO:0000256" key="5">
    <source>
        <dbReference type="ARBA" id="ARBA00022679"/>
    </source>
</evidence>
<keyword evidence="7" id="KW-0418">Kinase</keyword>
<dbReference type="Proteomes" id="UP000664357">
    <property type="component" value="Unassembled WGS sequence"/>
</dbReference>
<accession>A0ABV0EPB0</accession>
<name>A0ABV0EPB0_9ENTE</name>
<evidence type="ECO:0000256" key="4">
    <source>
        <dbReference type="ARBA" id="ARBA00022597"/>
    </source>
</evidence>
<reference evidence="9 10" key="2">
    <citation type="submission" date="2024-02" db="EMBL/GenBank/DDBJ databases">
        <title>The Genome Sequence of Enterococcus sp. DIV0159.</title>
        <authorList>
            <person name="Earl A."/>
            <person name="Manson A."/>
            <person name="Gilmore M."/>
            <person name="Sanders J."/>
            <person name="Shea T."/>
            <person name="Howe W."/>
            <person name="Livny J."/>
            <person name="Cuomo C."/>
            <person name="Neafsey D."/>
            <person name="Birren B."/>
        </authorList>
    </citation>
    <scope>NUCLEOTIDE SEQUENCE [LARGE SCALE GENOMIC DNA]</scope>
    <source>
        <strain evidence="9 10">665A</strain>
    </source>
</reference>
<sequence length="162" mass="17922">MDIKLIRMDYRLIHGQVVTKWVKQMMINRIIIVNDELASNDFLAEVYEMAAPAGIKVDIYGVNEICQKQADGTLGEGNVLLLLKDVGTALELAKLGFPLKEIQIGGLGGKRGGTTILPGISFSKEDVAVLEELKKRELVIYLNVLPSEPTMSLEKALEKFYS</sequence>
<evidence type="ECO:0000256" key="7">
    <source>
        <dbReference type="ARBA" id="ARBA00022777"/>
    </source>
</evidence>
<dbReference type="Pfam" id="PF03830">
    <property type="entry name" value="PTSIIB_sorb"/>
    <property type="match status" value="1"/>
</dbReference>
<keyword evidence="2" id="KW-0813">Transport</keyword>
<dbReference type="SUPFAM" id="SSF52728">
    <property type="entry name" value="PTS IIb component"/>
    <property type="match status" value="1"/>
</dbReference>
<comment type="subcellular location">
    <subcellularLocation>
        <location evidence="1">Cytoplasm</location>
    </subcellularLocation>
</comment>
<evidence type="ECO:0000259" key="8">
    <source>
        <dbReference type="PROSITE" id="PS51101"/>
    </source>
</evidence>
<evidence type="ECO:0000256" key="3">
    <source>
        <dbReference type="ARBA" id="ARBA00022490"/>
    </source>
</evidence>
<evidence type="ECO:0000313" key="9">
    <source>
        <dbReference type="EMBL" id="MEO1769207.1"/>
    </source>
</evidence>
<keyword evidence="10" id="KW-1185">Reference proteome</keyword>
<evidence type="ECO:0000256" key="6">
    <source>
        <dbReference type="ARBA" id="ARBA00022683"/>
    </source>
</evidence>
<organism evidence="9 10">
    <name type="scientific">Candidatus Enterococcus ferrettii</name>
    <dbReference type="NCBI Taxonomy" id="2815324"/>
    <lineage>
        <taxon>Bacteria</taxon>
        <taxon>Bacillati</taxon>
        <taxon>Bacillota</taxon>
        <taxon>Bacilli</taxon>
        <taxon>Lactobacillales</taxon>
        <taxon>Enterococcaceae</taxon>
        <taxon>Enterococcus</taxon>
    </lineage>
</organism>
<dbReference type="PROSITE" id="PS51101">
    <property type="entry name" value="PTS_EIIB_TYPE_4"/>
    <property type="match status" value="1"/>
</dbReference>
<evidence type="ECO:0000256" key="2">
    <source>
        <dbReference type="ARBA" id="ARBA00022448"/>
    </source>
</evidence>
<keyword evidence="5" id="KW-0808">Transferase</keyword>
<dbReference type="InterPro" id="IPR004720">
    <property type="entry name" value="PTS_IIB_sorbose-sp"/>
</dbReference>
<keyword evidence="4" id="KW-0762">Sugar transport</keyword>
<dbReference type="EMBL" id="JAFREL020000001">
    <property type="protein sequence ID" value="MEO1769207.1"/>
    <property type="molecule type" value="Genomic_DNA"/>
</dbReference>
<protein>
    <submittedName>
        <fullName evidence="9">PTS system, D-glucosaminate-specific IIB component</fullName>
    </submittedName>
</protein>
<reference evidence="9 10" key="1">
    <citation type="submission" date="2021-03" db="EMBL/GenBank/DDBJ databases">
        <authorList>
            <person name="Gilmore M.S."/>
            <person name="Schwartzman J."/>
            <person name="Van Tyne D."/>
            <person name="Martin M."/>
            <person name="Earl A.M."/>
            <person name="Manson A.L."/>
            <person name="Straub T."/>
            <person name="Salamzade R."/>
            <person name="Saavedra J."/>
            <person name="Lebreton F."/>
            <person name="Prichula J."/>
            <person name="Schaufler K."/>
            <person name="Gaca A."/>
            <person name="Sgardioli B."/>
            <person name="Wagenaar J."/>
            <person name="Strong T."/>
        </authorList>
    </citation>
    <scope>NUCLEOTIDE SEQUENCE [LARGE SCALE GENOMIC DNA]</scope>
    <source>
        <strain evidence="9 10">665A</strain>
    </source>
</reference>
<dbReference type="InterPro" id="IPR036667">
    <property type="entry name" value="PTS_IIB_sorbose-sp_sf"/>
</dbReference>
<feature type="domain" description="PTS EIIB type-4" evidence="8">
    <location>
        <begin position="1"/>
        <end position="162"/>
    </location>
</feature>
<proteinExistence type="predicted"/>
<evidence type="ECO:0000313" key="10">
    <source>
        <dbReference type="Proteomes" id="UP000664357"/>
    </source>
</evidence>
<evidence type="ECO:0000256" key="1">
    <source>
        <dbReference type="ARBA" id="ARBA00004496"/>
    </source>
</evidence>
<keyword evidence="6" id="KW-0598">Phosphotransferase system</keyword>
<comment type="caution">
    <text evidence="9">The sequence shown here is derived from an EMBL/GenBank/DDBJ whole genome shotgun (WGS) entry which is preliminary data.</text>
</comment>
<gene>
    <name evidence="9" type="ORF">JZO67_001158</name>
</gene>
<dbReference type="Gene3D" id="3.40.35.10">
    <property type="entry name" value="Phosphotransferase system, sorbose subfamily IIB component"/>
    <property type="match status" value="1"/>
</dbReference>